<name>A0A2M4DMR4_ANODA</name>
<proteinExistence type="predicted"/>
<dbReference type="AlphaFoldDB" id="A0A2M4DMR4"/>
<keyword evidence="1" id="KW-0812">Transmembrane</keyword>
<keyword evidence="1" id="KW-1133">Transmembrane helix</keyword>
<evidence type="ECO:0000256" key="1">
    <source>
        <dbReference type="SAM" id="Phobius"/>
    </source>
</evidence>
<organism evidence="2">
    <name type="scientific">Anopheles darlingi</name>
    <name type="common">Mosquito</name>
    <dbReference type="NCBI Taxonomy" id="43151"/>
    <lineage>
        <taxon>Eukaryota</taxon>
        <taxon>Metazoa</taxon>
        <taxon>Ecdysozoa</taxon>
        <taxon>Arthropoda</taxon>
        <taxon>Hexapoda</taxon>
        <taxon>Insecta</taxon>
        <taxon>Pterygota</taxon>
        <taxon>Neoptera</taxon>
        <taxon>Endopterygota</taxon>
        <taxon>Diptera</taxon>
        <taxon>Nematocera</taxon>
        <taxon>Culicoidea</taxon>
        <taxon>Culicidae</taxon>
        <taxon>Anophelinae</taxon>
        <taxon>Anopheles</taxon>
    </lineage>
</organism>
<keyword evidence="1" id="KW-0472">Membrane</keyword>
<feature type="transmembrane region" description="Helical" evidence="1">
    <location>
        <begin position="55"/>
        <end position="74"/>
    </location>
</feature>
<reference evidence="2" key="1">
    <citation type="submission" date="2018-01" db="EMBL/GenBank/DDBJ databases">
        <title>An insight into the sialome of Amazonian anophelines.</title>
        <authorList>
            <person name="Ribeiro J.M."/>
            <person name="Scarpassa V."/>
            <person name="Calvo E."/>
        </authorList>
    </citation>
    <scope>NUCLEOTIDE SEQUENCE</scope>
</reference>
<feature type="transmembrane region" description="Helical" evidence="1">
    <location>
        <begin position="20"/>
        <end position="43"/>
    </location>
</feature>
<accession>A0A2M4DMR4</accession>
<feature type="transmembrane region" description="Helical" evidence="1">
    <location>
        <begin position="80"/>
        <end position="103"/>
    </location>
</feature>
<evidence type="ECO:0000313" key="2">
    <source>
        <dbReference type="EMBL" id="MBW78815.1"/>
    </source>
</evidence>
<protein>
    <submittedName>
        <fullName evidence="2">Uncharacterized protein</fullName>
    </submittedName>
</protein>
<dbReference type="EMBL" id="GGFL01014637">
    <property type="protein sequence ID" value="MBW78815.1"/>
    <property type="molecule type" value="Transcribed_RNA"/>
</dbReference>
<sequence>MFACSFCSTLTLLNLFVGEFLTLSTVACAKARFVVGLLGPCFASVSNESRRVFRFGLCTISICFSTKGTGLFVISSSEVFSVTVGFTGISSFSVFFVSSVSIGSSRGKA</sequence>